<dbReference type="Proteomes" id="UP001321473">
    <property type="component" value="Unassembled WGS sequence"/>
</dbReference>
<accession>A0AAQ4E1Q4</accession>
<gene>
    <name evidence="1" type="ORF">V5799_014891</name>
</gene>
<keyword evidence="2" id="KW-1185">Reference proteome</keyword>
<evidence type="ECO:0000313" key="1">
    <source>
        <dbReference type="EMBL" id="KAK8768644.1"/>
    </source>
</evidence>
<sequence length="52" mass="6152">AQKVYRRRWSDLRWRSLSRRPACSRLNCNALKARLEVRVLFAQLPGAPAEER</sequence>
<reference evidence="1 2" key="1">
    <citation type="journal article" date="2023" name="Arcadia Sci">
        <title>De novo assembly of a long-read Amblyomma americanum tick genome.</title>
        <authorList>
            <person name="Chou S."/>
            <person name="Poskanzer K.E."/>
            <person name="Rollins M."/>
            <person name="Thuy-Boun P.S."/>
        </authorList>
    </citation>
    <scope>NUCLEOTIDE SEQUENCE [LARGE SCALE GENOMIC DNA]</scope>
    <source>
        <strain evidence="1">F_SG_1</strain>
        <tissue evidence="1">Salivary glands</tissue>
    </source>
</reference>
<protein>
    <submittedName>
        <fullName evidence="1">Uncharacterized protein</fullName>
    </submittedName>
</protein>
<name>A0AAQ4E1Q4_AMBAM</name>
<feature type="non-terminal residue" evidence="1">
    <location>
        <position position="1"/>
    </location>
</feature>
<organism evidence="1 2">
    <name type="scientific">Amblyomma americanum</name>
    <name type="common">Lone star tick</name>
    <dbReference type="NCBI Taxonomy" id="6943"/>
    <lineage>
        <taxon>Eukaryota</taxon>
        <taxon>Metazoa</taxon>
        <taxon>Ecdysozoa</taxon>
        <taxon>Arthropoda</taxon>
        <taxon>Chelicerata</taxon>
        <taxon>Arachnida</taxon>
        <taxon>Acari</taxon>
        <taxon>Parasitiformes</taxon>
        <taxon>Ixodida</taxon>
        <taxon>Ixodoidea</taxon>
        <taxon>Ixodidae</taxon>
        <taxon>Amblyomminae</taxon>
        <taxon>Amblyomma</taxon>
    </lineage>
</organism>
<comment type="caution">
    <text evidence="1">The sequence shown here is derived from an EMBL/GenBank/DDBJ whole genome shotgun (WGS) entry which is preliminary data.</text>
</comment>
<evidence type="ECO:0000313" key="2">
    <source>
        <dbReference type="Proteomes" id="UP001321473"/>
    </source>
</evidence>
<proteinExistence type="predicted"/>
<dbReference type="AlphaFoldDB" id="A0AAQ4E1Q4"/>
<dbReference type="EMBL" id="JARKHS020023643">
    <property type="protein sequence ID" value="KAK8768644.1"/>
    <property type="molecule type" value="Genomic_DNA"/>
</dbReference>